<keyword evidence="2" id="KW-1185">Reference proteome</keyword>
<name>A0A0K1RBL1_9CORY</name>
<dbReference type="RefSeq" id="WP_232305796.1">
    <property type="nucleotide sequence ID" value="NZ_BAAAGW010000018.1"/>
</dbReference>
<dbReference type="Gene3D" id="3.40.50.1000">
    <property type="entry name" value="HAD superfamily/HAD-like"/>
    <property type="match status" value="1"/>
</dbReference>
<dbReference type="EMBL" id="CP012342">
    <property type="protein sequence ID" value="AKV58778.1"/>
    <property type="molecule type" value="Genomic_DNA"/>
</dbReference>
<evidence type="ECO:0000313" key="1">
    <source>
        <dbReference type="EMBL" id="AKV58778.1"/>
    </source>
</evidence>
<reference evidence="1 2" key="1">
    <citation type="submission" date="2015-08" db="EMBL/GenBank/DDBJ databases">
        <authorList>
            <person name="Babu N.S."/>
            <person name="Beckwith C.J."/>
            <person name="Beseler K.G."/>
            <person name="Brison A."/>
            <person name="Carone J.V."/>
            <person name="Caskin T.P."/>
            <person name="Diamond M."/>
            <person name="Durham M.E."/>
            <person name="Foxe J.M."/>
            <person name="Go M."/>
            <person name="Henderson B.A."/>
            <person name="Jones I.B."/>
            <person name="McGettigan J.A."/>
            <person name="Micheletti S.J."/>
            <person name="Nasrallah M.E."/>
            <person name="Ortiz D."/>
            <person name="Piller C.R."/>
            <person name="Privatt S.R."/>
            <person name="Schneider S.L."/>
            <person name="Sharp S."/>
            <person name="Smith T.C."/>
            <person name="Stanton J.D."/>
            <person name="Ullery H.E."/>
            <person name="Wilson R.J."/>
            <person name="Serrano M.G."/>
            <person name="Buck G."/>
            <person name="Lee V."/>
            <person name="Wang Y."/>
            <person name="Carvalho R."/>
            <person name="Voegtly L."/>
            <person name="Shi R."/>
            <person name="Duckworth R."/>
            <person name="Johnson A."/>
            <person name="Loviza R."/>
            <person name="Walstead R."/>
            <person name="Shah Z."/>
            <person name="Kiflezghi M."/>
            <person name="Wade K."/>
            <person name="Ball S.L."/>
            <person name="Bradley K.W."/>
            <person name="Asai D.J."/>
            <person name="Bowman C.A."/>
            <person name="Russell D.A."/>
            <person name="Pope W.H."/>
            <person name="Jacobs-Sera D."/>
            <person name="Hendrix R.W."/>
            <person name="Hatfull G.F."/>
        </authorList>
    </citation>
    <scope>NUCLEOTIDE SEQUENCE [LARGE SCALE GENOMIC DNA]</scope>
    <source>
        <strain evidence="1 2">PUDD_83A45</strain>
    </source>
</reference>
<organism evidence="1 2">
    <name type="scientific">Corynebacterium riegelii</name>
    <dbReference type="NCBI Taxonomy" id="156976"/>
    <lineage>
        <taxon>Bacteria</taxon>
        <taxon>Bacillati</taxon>
        <taxon>Actinomycetota</taxon>
        <taxon>Actinomycetes</taxon>
        <taxon>Mycobacteriales</taxon>
        <taxon>Corynebacteriaceae</taxon>
        <taxon>Corynebacterium</taxon>
    </lineage>
</organism>
<evidence type="ECO:0008006" key="3">
    <source>
        <dbReference type="Google" id="ProtNLM"/>
    </source>
</evidence>
<evidence type="ECO:0000313" key="2">
    <source>
        <dbReference type="Proteomes" id="UP000060016"/>
    </source>
</evidence>
<dbReference type="InterPro" id="IPR036412">
    <property type="entry name" value="HAD-like_sf"/>
</dbReference>
<dbReference type="SUPFAM" id="SSF56784">
    <property type="entry name" value="HAD-like"/>
    <property type="match status" value="1"/>
</dbReference>
<dbReference type="InterPro" id="IPR023214">
    <property type="entry name" value="HAD_sf"/>
</dbReference>
<dbReference type="STRING" id="156976.AK829_05880"/>
<accession>A0A0K1RBL1</accession>
<dbReference type="Proteomes" id="UP000060016">
    <property type="component" value="Chromosome"/>
</dbReference>
<gene>
    <name evidence="1" type="ORF">AK829_05880</name>
</gene>
<protein>
    <recommendedName>
        <fullName evidence="3">HAD family hydrolase</fullName>
    </recommendedName>
</protein>
<dbReference type="Pfam" id="PF00702">
    <property type="entry name" value="Hydrolase"/>
    <property type="match status" value="1"/>
</dbReference>
<dbReference type="AlphaFoldDB" id="A0A0K1RBL1"/>
<proteinExistence type="predicted"/>
<dbReference type="PATRIC" id="fig|156976.3.peg.1168"/>
<dbReference type="KEGG" id="crie:AK829_05880"/>
<sequence length="218" mass="23418">MTCSIVFDFDGTLAIGHGPVLAYARAVAPLAKDNFVERVEDELRAYDAGEASYRDGYHVVAEVAAQDGVPSEAMNQAYQQSRTVLGTPEAPIDAPDGLIEILDALRGLATLHVATNAPAIGVEQILESWGARPYFDQLHTQVGKPDGLYPIVEQLLEQGPVLSVGDIYDFDLKPAHDLGADTALVGATAQSSTVEVTMRGNTITDLRHDMLRWAARSS</sequence>